<dbReference type="STRING" id="136857.CTEST_12085"/>
<proteinExistence type="predicted"/>
<keyword evidence="2" id="KW-1185">Reference proteome</keyword>
<reference evidence="2" key="2">
    <citation type="submission" date="2015-05" db="EMBL/GenBank/DDBJ databases">
        <title>Complete genome sequence of Corynebacterium testudinoris DSM 44614, recovered from necrotic lesions in the mouth of a tortoise.</title>
        <authorList>
            <person name="Ruckert C."/>
            <person name="Albersmeier A."/>
            <person name="Winkler A."/>
            <person name="Tauch A."/>
        </authorList>
    </citation>
    <scope>NUCLEOTIDE SEQUENCE [LARGE SCALE GENOMIC DNA]</scope>
    <source>
        <strain evidence="2">DSM 44614</strain>
    </source>
</reference>
<dbReference type="AlphaFoldDB" id="A0A0G3H8Z9"/>
<organism evidence="1 2">
    <name type="scientific">Corynebacterium testudinoris</name>
    <dbReference type="NCBI Taxonomy" id="136857"/>
    <lineage>
        <taxon>Bacteria</taxon>
        <taxon>Bacillati</taxon>
        <taxon>Actinomycetota</taxon>
        <taxon>Actinomycetes</taxon>
        <taxon>Mycobacteriales</taxon>
        <taxon>Corynebacteriaceae</taxon>
        <taxon>Corynebacterium</taxon>
    </lineage>
</organism>
<reference evidence="1 2" key="1">
    <citation type="journal article" date="2015" name="Genome Announc.">
        <title>Complete Genome Sequence of the Type Strain Corynebacterium testudinoris DSM 44614, Recovered from Necrotic Lesions in the Mouth of a Tortoise.</title>
        <authorList>
            <person name="Ruckert C."/>
            <person name="Kriete M."/>
            <person name="Jaenicke S."/>
            <person name="Winkler A."/>
            <person name="Tauch A."/>
        </authorList>
    </citation>
    <scope>NUCLEOTIDE SEQUENCE [LARGE SCALE GENOMIC DNA]</scope>
    <source>
        <strain evidence="1 2">DSM 44614</strain>
    </source>
</reference>
<evidence type="ECO:0000313" key="1">
    <source>
        <dbReference type="EMBL" id="AKK09824.1"/>
    </source>
</evidence>
<dbReference type="RefSeq" id="WP_047253924.1">
    <property type="nucleotide sequence ID" value="NZ_CP011545.1"/>
</dbReference>
<dbReference type="PATRIC" id="fig|136857.5.peg.2387"/>
<dbReference type="EMBL" id="CP011545">
    <property type="protein sequence ID" value="AKK09824.1"/>
    <property type="molecule type" value="Genomic_DNA"/>
</dbReference>
<dbReference type="KEGG" id="cted:CTEST_12085"/>
<gene>
    <name evidence="1" type="ORF">CTEST_12085</name>
</gene>
<protein>
    <submittedName>
        <fullName evidence="1">Uncharacterized protein</fullName>
    </submittedName>
</protein>
<accession>A0A0G3H8Z9</accession>
<sequence>MNLTIHATALDLLATFLRRQLLAPSDLPAETSTRTGAALAQAIHAWQADHRRTESSVQAHLLDIRRFAHHAVAGDLRLARALGGS</sequence>
<name>A0A0G3H8Z9_9CORY</name>
<evidence type="ECO:0000313" key="2">
    <source>
        <dbReference type="Proteomes" id="UP000035540"/>
    </source>
</evidence>
<dbReference type="Proteomes" id="UP000035540">
    <property type="component" value="Chromosome"/>
</dbReference>